<dbReference type="EMBL" id="MHTV01000033">
    <property type="protein sequence ID" value="OHA66465.1"/>
    <property type="molecule type" value="Genomic_DNA"/>
</dbReference>
<proteinExistence type="predicted"/>
<dbReference type="AlphaFoldDB" id="A0A1G2R0R1"/>
<dbReference type="Proteomes" id="UP000178092">
    <property type="component" value="Unassembled WGS sequence"/>
</dbReference>
<comment type="caution">
    <text evidence="1">The sequence shown here is derived from an EMBL/GenBank/DDBJ whole genome shotgun (WGS) entry which is preliminary data.</text>
</comment>
<accession>A0A1G2R0R1</accession>
<sequence length="143" mass="16194">MLEFVILFIIVNGGIWIARRSINKRTWSDVTAKLSNGKPENLLVFTSSISELETIKAKLISTLLDSEYTLVNGNSNPIIIEDKKASMNPLHTMYFYPVYFSADQNSQSRIEIGIADKSSFLGSKEDRMKKLQKLFNVLSQSLK</sequence>
<reference evidence="1 2" key="1">
    <citation type="journal article" date="2016" name="Nat. Commun.">
        <title>Thousands of microbial genomes shed light on interconnected biogeochemical processes in an aquifer system.</title>
        <authorList>
            <person name="Anantharaman K."/>
            <person name="Brown C.T."/>
            <person name="Hug L.A."/>
            <person name="Sharon I."/>
            <person name="Castelle C.J."/>
            <person name="Probst A.J."/>
            <person name="Thomas B.C."/>
            <person name="Singh A."/>
            <person name="Wilkins M.J."/>
            <person name="Karaoz U."/>
            <person name="Brodie E.L."/>
            <person name="Williams K.H."/>
            <person name="Hubbard S.S."/>
            <person name="Banfield J.F."/>
        </authorList>
    </citation>
    <scope>NUCLEOTIDE SEQUENCE [LARGE SCALE GENOMIC DNA]</scope>
</reference>
<gene>
    <name evidence="1" type="ORF">A3C04_01440</name>
</gene>
<evidence type="ECO:0000313" key="2">
    <source>
        <dbReference type="Proteomes" id="UP000178092"/>
    </source>
</evidence>
<evidence type="ECO:0000313" key="1">
    <source>
        <dbReference type="EMBL" id="OHA66465.1"/>
    </source>
</evidence>
<organism evidence="1 2">
    <name type="scientific">Candidatus Wildermuthbacteria bacterium RIFCSPHIGHO2_02_FULL_45_25</name>
    <dbReference type="NCBI Taxonomy" id="1802450"/>
    <lineage>
        <taxon>Bacteria</taxon>
        <taxon>Candidatus Wildermuthiibacteriota</taxon>
    </lineage>
</organism>
<protein>
    <submittedName>
        <fullName evidence="1">Uncharacterized protein</fullName>
    </submittedName>
</protein>
<name>A0A1G2R0R1_9BACT</name>